<name>A0A8X6WUC2_9ARAC</name>
<organism evidence="2 3">
    <name type="scientific">Trichonephila inaurata madagascariensis</name>
    <dbReference type="NCBI Taxonomy" id="2747483"/>
    <lineage>
        <taxon>Eukaryota</taxon>
        <taxon>Metazoa</taxon>
        <taxon>Ecdysozoa</taxon>
        <taxon>Arthropoda</taxon>
        <taxon>Chelicerata</taxon>
        <taxon>Arachnida</taxon>
        <taxon>Araneae</taxon>
        <taxon>Araneomorphae</taxon>
        <taxon>Entelegynae</taxon>
        <taxon>Araneoidea</taxon>
        <taxon>Nephilidae</taxon>
        <taxon>Trichonephila</taxon>
        <taxon>Trichonephila inaurata</taxon>
    </lineage>
</organism>
<dbReference type="GO" id="GO:0015074">
    <property type="term" value="P:DNA integration"/>
    <property type="evidence" value="ECO:0007669"/>
    <property type="project" value="InterPro"/>
</dbReference>
<dbReference type="OrthoDB" id="6421377at2759"/>
<dbReference type="GO" id="GO:0003964">
    <property type="term" value="F:RNA-directed DNA polymerase activity"/>
    <property type="evidence" value="ECO:0007669"/>
    <property type="project" value="UniProtKB-KW"/>
</dbReference>
<dbReference type="Pfam" id="PF01498">
    <property type="entry name" value="HTH_Tnp_Tc3_2"/>
    <property type="match status" value="1"/>
</dbReference>
<evidence type="ECO:0000313" key="3">
    <source>
        <dbReference type="Proteomes" id="UP000886998"/>
    </source>
</evidence>
<keyword evidence="3" id="KW-1185">Reference proteome</keyword>
<protein>
    <submittedName>
        <fullName evidence="2">RNA-directed DNA polymerase from mobile element jockey</fullName>
    </submittedName>
</protein>
<proteinExistence type="predicted"/>
<dbReference type="EMBL" id="BMAV01002595">
    <property type="protein sequence ID" value="GFY41632.1"/>
    <property type="molecule type" value="Genomic_DNA"/>
</dbReference>
<dbReference type="InterPro" id="IPR002492">
    <property type="entry name" value="Transposase_Tc1-like"/>
</dbReference>
<dbReference type="GO" id="GO:0003677">
    <property type="term" value="F:DNA binding"/>
    <property type="evidence" value="ECO:0007669"/>
    <property type="project" value="InterPro"/>
</dbReference>
<dbReference type="AlphaFoldDB" id="A0A8X6WUC2"/>
<dbReference type="Proteomes" id="UP000886998">
    <property type="component" value="Unassembled WGS sequence"/>
</dbReference>
<keyword evidence="2" id="KW-0695">RNA-directed DNA polymerase</keyword>
<comment type="caution">
    <text evidence="2">The sequence shown here is derived from an EMBL/GenBank/DDBJ whole genome shotgun (WGS) entry which is preliminary data.</text>
</comment>
<dbReference type="GO" id="GO:0006313">
    <property type="term" value="P:DNA transposition"/>
    <property type="evidence" value="ECO:0007669"/>
    <property type="project" value="InterPro"/>
</dbReference>
<dbReference type="InterPro" id="IPR036388">
    <property type="entry name" value="WH-like_DNA-bd_sf"/>
</dbReference>
<reference evidence="2" key="1">
    <citation type="submission" date="2020-08" db="EMBL/GenBank/DDBJ databases">
        <title>Multicomponent nature underlies the extraordinary mechanical properties of spider dragline silk.</title>
        <authorList>
            <person name="Kono N."/>
            <person name="Nakamura H."/>
            <person name="Mori M."/>
            <person name="Yoshida Y."/>
            <person name="Ohtoshi R."/>
            <person name="Malay A.D."/>
            <person name="Moran D.A.P."/>
            <person name="Tomita M."/>
            <person name="Numata K."/>
            <person name="Arakawa K."/>
        </authorList>
    </citation>
    <scope>NUCLEOTIDE SEQUENCE</scope>
</reference>
<dbReference type="Gene3D" id="1.10.10.10">
    <property type="entry name" value="Winged helix-like DNA-binding domain superfamily/Winged helix DNA-binding domain"/>
    <property type="match status" value="1"/>
</dbReference>
<keyword evidence="2" id="KW-0548">Nucleotidyltransferase</keyword>
<accession>A0A8X6WUC2</accession>
<feature type="domain" description="Transposase Tc1-like" evidence="1">
    <location>
        <begin position="72"/>
        <end position="129"/>
    </location>
</feature>
<keyword evidence="2" id="KW-0808">Transferase</keyword>
<sequence length="227" mass="26259">MSRQRGQTSIELRKLIIKHNEDEKGAGNIGDCQKKKSHFTVHDIIKRYKTNNRVENKSKKDNNKIFTEADERYLVRKVKVNPFLSAPKLVIIAENELGKKASPSTIRNVFHKKNLTGRKAKSKIDIYPHCRWTVLDNIGSDHYPILIEIDIFQNVPVNRRKYWNFRRADWKYEDLTNSGVHVTPLTNNINSNWINFADGILGAAKQSVPRGTVKKYTFHTSLTIMIS</sequence>
<gene>
    <name evidence="2" type="primary">X975_24845</name>
    <name evidence="2" type="ORF">TNIN_296121</name>
</gene>
<evidence type="ECO:0000313" key="2">
    <source>
        <dbReference type="EMBL" id="GFY41632.1"/>
    </source>
</evidence>
<evidence type="ECO:0000259" key="1">
    <source>
        <dbReference type="Pfam" id="PF01498"/>
    </source>
</evidence>